<dbReference type="InterPro" id="IPR002781">
    <property type="entry name" value="TM_pro_TauE-like"/>
</dbReference>
<evidence type="ECO:0000256" key="6">
    <source>
        <dbReference type="ARBA" id="ARBA00022989"/>
    </source>
</evidence>
<feature type="transmembrane region" description="Helical" evidence="8">
    <location>
        <begin position="226"/>
        <end position="244"/>
    </location>
</feature>
<dbReference type="Pfam" id="PF01925">
    <property type="entry name" value="TauE"/>
    <property type="match status" value="1"/>
</dbReference>
<evidence type="ECO:0000256" key="5">
    <source>
        <dbReference type="ARBA" id="ARBA00022692"/>
    </source>
</evidence>
<evidence type="ECO:0000256" key="1">
    <source>
        <dbReference type="ARBA" id="ARBA00004651"/>
    </source>
</evidence>
<dbReference type="PANTHER" id="PTHR30269:SF37">
    <property type="entry name" value="MEMBRANE TRANSPORTER PROTEIN"/>
    <property type="match status" value="1"/>
</dbReference>
<feature type="transmembrane region" description="Helical" evidence="8">
    <location>
        <begin position="7"/>
        <end position="32"/>
    </location>
</feature>
<feature type="transmembrane region" description="Helical" evidence="8">
    <location>
        <begin position="129"/>
        <end position="147"/>
    </location>
</feature>
<keyword evidence="4 8" id="KW-1003">Cell membrane</keyword>
<evidence type="ECO:0000256" key="2">
    <source>
        <dbReference type="ARBA" id="ARBA00009142"/>
    </source>
</evidence>
<comment type="caution">
    <text evidence="9">The sequence shown here is derived from an EMBL/GenBank/DDBJ whole genome shotgun (WGS) entry which is preliminary data.</text>
</comment>
<protein>
    <recommendedName>
        <fullName evidence="8">Probable membrane transporter protein</fullName>
    </recommendedName>
</protein>
<accession>A0A964WTL9</accession>
<feature type="transmembrane region" description="Helical" evidence="8">
    <location>
        <begin position="198"/>
        <end position="220"/>
    </location>
</feature>
<feature type="transmembrane region" description="Helical" evidence="8">
    <location>
        <begin position="167"/>
        <end position="186"/>
    </location>
</feature>
<organism evidence="9 10">
    <name type="scientific">Propylenella binzhouense</name>
    <dbReference type="NCBI Taxonomy" id="2555902"/>
    <lineage>
        <taxon>Bacteria</taxon>
        <taxon>Pseudomonadati</taxon>
        <taxon>Pseudomonadota</taxon>
        <taxon>Alphaproteobacteria</taxon>
        <taxon>Hyphomicrobiales</taxon>
        <taxon>Propylenellaceae</taxon>
        <taxon>Propylenella</taxon>
    </lineage>
</organism>
<feature type="transmembrane region" description="Helical" evidence="8">
    <location>
        <begin position="74"/>
        <end position="92"/>
    </location>
</feature>
<comment type="similarity">
    <text evidence="2 8">Belongs to the 4-toluene sulfonate uptake permease (TSUP) (TC 2.A.102) family.</text>
</comment>
<evidence type="ECO:0000313" key="10">
    <source>
        <dbReference type="Proteomes" id="UP000773614"/>
    </source>
</evidence>
<dbReference type="RefSeq" id="WP_161140461.1">
    <property type="nucleotide sequence ID" value="NZ_SPKJ01000029.1"/>
</dbReference>
<keyword evidence="7 8" id="KW-0472">Membrane</keyword>
<keyword evidence="6 8" id="KW-1133">Transmembrane helix</keyword>
<evidence type="ECO:0000256" key="7">
    <source>
        <dbReference type="ARBA" id="ARBA00023136"/>
    </source>
</evidence>
<feature type="transmembrane region" description="Helical" evidence="8">
    <location>
        <begin position="44"/>
        <end position="65"/>
    </location>
</feature>
<gene>
    <name evidence="9" type="ORF">E4O86_10355</name>
</gene>
<reference evidence="9" key="1">
    <citation type="submission" date="2019-03" db="EMBL/GenBank/DDBJ databases">
        <title>Afifella sp. nov., isolated from activated sludge.</title>
        <authorList>
            <person name="Li Q."/>
            <person name="Liu Y."/>
        </authorList>
    </citation>
    <scope>NUCLEOTIDE SEQUENCE</scope>
    <source>
        <strain evidence="9">L72</strain>
    </source>
</reference>
<dbReference type="GO" id="GO:0005886">
    <property type="term" value="C:plasma membrane"/>
    <property type="evidence" value="ECO:0007669"/>
    <property type="project" value="UniProtKB-SubCell"/>
</dbReference>
<keyword evidence="5 8" id="KW-0812">Transmembrane</keyword>
<sequence>MIDDPWFYLFAVPAVAIVGFGKGSFGGASAIFGVPLMSFAVSPVQAAAIMLPVLIAMDLVGLWAWRGSFDTRTLTIMFPGAAVGVAAGWLLAETADENVVRLAVGTVALLFALNHWFGPVGKLGARRHNPVFGAVCGALTGFTSFVSHAGGPTYQLYTVPLRMEPGLYVGTSIVFFAVLNLVKVPPYVMLGQFSRENLLTAGALLPAALLATLAGVKAARWMSAELFYRFLYVLVFLVSLKLLWDGITGVFG</sequence>
<dbReference type="OrthoDB" id="7028171at2"/>
<evidence type="ECO:0000256" key="3">
    <source>
        <dbReference type="ARBA" id="ARBA00022448"/>
    </source>
</evidence>
<dbReference type="InterPro" id="IPR052017">
    <property type="entry name" value="TSUP"/>
</dbReference>
<comment type="subcellular location">
    <subcellularLocation>
        <location evidence="1 8">Cell membrane</location>
        <topology evidence="1 8">Multi-pass membrane protein</topology>
    </subcellularLocation>
</comment>
<dbReference type="Proteomes" id="UP000773614">
    <property type="component" value="Unassembled WGS sequence"/>
</dbReference>
<feature type="transmembrane region" description="Helical" evidence="8">
    <location>
        <begin position="98"/>
        <end position="117"/>
    </location>
</feature>
<evidence type="ECO:0000256" key="4">
    <source>
        <dbReference type="ARBA" id="ARBA00022475"/>
    </source>
</evidence>
<name>A0A964WTL9_9HYPH</name>
<dbReference type="EMBL" id="SPKJ01000029">
    <property type="protein sequence ID" value="MYZ48111.1"/>
    <property type="molecule type" value="Genomic_DNA"/>
</dbReference>
<dbReference type="PANTHER" id="PTHR30269">
    <property type="entry name" value="TRANSMEMBRANE PROTEIN YFCA"/>
    <property type="match status" value="1"/>
</dbReference>
<keyword evidence="10" id="KW-1185">Reference proteome</keyword>
<evidence type="ECO:0000256" key="8">
    <source>
        <dbReference type="RuleBase" id="RU363041"/>
    </source>
</evidence>
<keyword evidence="3" id="KW-0813">Transport</keyword>
<evidence type="ECO:0000313" key="9">
    <source>
        <dbReference type="EMBL" id="MYZ48111.1"/>
    </source>
</evidence>
<proteinExistence type="inferred from homology"/>
<dbReference type="AlphaFoldDB" id="A0A964WTL9"/>